<reference evidence="8 9" key="1">
    <citation type="submission" date="2017-09" db="EMBL/GenBank/DDBJ databases">
        <title>Depth-based differentiation of microbial function through sediment-hosted aquifers and enrichment of novel symbionts in the deep terrestrial subsurface.</title>
        <authorList>
            <person name="Probst A.J."/>
            <person name="Ladd B."/>
            <person name="Jarett J.K."/>
            <person name="Geller-Mcgrath D.E."/>
            <person name="Sieber C.M."/>
            <person name="Emerson J.B."/>
            <person name="Anantharaman K."/>
            <person name="Thomas B.C."/>
            <person name="Malmstrom R."/>
            <person name="Stieglmeier M."/>
            <person name="Klingl A."/>
            <person name="Woyke T."/>
            <person name="Ryan C.M."/>
            <person name="Banfield J.F."/>
        </authorList>
    </citation>
    <scope>NUCLEOTIDE SEQUENCE [LARGE SCALE GENOMIC DNA]</scope>
    <source>
        <strain evidence="8">CG23_combo_of_CG06-09_8_20_14_all_40_23</strain>
    </source>
</reference>
<dbReference type="SUPFAM" id="SSF54786">
    <property type="entry name" value="YcfA/nrd intein domain"/>
    <property type="match status" value="1"/>
</dbReference>
<evidence type="ECO:0000256" key="2">
    <source>
        <dbReference type="ARBA" id="ARBA00022649"/>
    </source>
</evidence>
<evidence type="ECO:0000313" key="9">
    <source>
        <dbReference type="Proteomes" id="UP000231067"/>
    </source>
</evidence>
<keyword evidence="4" id="KW-0255">Endonuclease</keyword>
<gene>
    <name evidence="8" type="ORF">COX18_04070</name>
</gene>
<organism evidence="8 9">
    <name type="scientific">Candidatus Desantisbacteria bacterium CG23_combo_of_CG06-09_8_20_14_all_40_23</name>
    <dbReference type="NCBI Taxonomy" id="1974550"/>
    <lineage>
        <taxon>Bacteria</taxon>
        <taxon>Candidatus Desantisiibacteriota</taxon>
    </lineage>
</organism>
<comment type="similarity">
    <text evidence="1">Belongs to the HicA mRNA interferase family.</text>
</comment>
<keyword evidence="7" id="KW-0346">Stress response</keyword>
<dbReference type="InterPro" id="IPR012933">
    <property type="entry name" value="HicA_mRNA_interferase"/>
</dbReference>
<dbReference type="GO" id="GO:0003729">
    <property type="term" value="F:mRNA binding"/>
    <property type="evidence" value="ECO:0007669"/>
    <property type="project" value="InterPro"/>
</dbReference>
<dbReference type="InterPro" id="IPR038570">
    <property type="entry name" value="HicA_sf"/>
</dbReference>
<evidence type="ECO:0000256" key="7">
    <source>
        <dbReference type="ARBA" id="ARBA00023016"/>
    </source>
</evidence>
<evidence type="ECO:0000256" key="4">
    <source>
        <dbReference type="ARBA" id="ARBA00022759"/>
    </source>
</evidence>
<keyword evidence="5" id="KW-0378">Hydrolase</keyword>
<evidence type="ECO:0000256" key="6">
    <source>
        <dbReference type="ARBA" id="ARBA00022884"/>
    </source>
</evidence>
<dbReference type="EMBL" id="PCSH01000076">
    <property type="protein sequence ID" value="PIP41213.1"/>
    <property type="molecule type" value="Genomic_DNA"/>
</dbReference>
<protein>
    <recommendedName>
        <fullName evidence="10">Addiction module toxin, HicA family</fullName>
    </recommendedName>
</protein>
<evidence type="ECO:0000256" key="3">
    <source>
        <dbReference type="ARBA" id="ARBA00022722"/>
    </source>
</evidence>
<keyword evidence="6" id="KW-0694">RNA-binding</keyword>
<evidence type="ECO:0000256" key="5">
    <source>
        <dbReference type="ARBA" id="ARBA00022801"/>
    </source>
</evidence>
<evidence type="ECO:0000313" key="8">
    <source>
        <dbReference type="EMBL" id="PIP41213.1"/>
    </source>
</evidence>
<evidence type="ECO:0008006" key="10">
    <source>
        <dbReference type="Google" id="ProtNLM"/>
    </source>
</evidence>
<proteinExistence type="inferred from homology"/>
<evidence type="ECO:0000256" key="1">
    <source>
        <dbReference type="ARBA" id="ARBA00006620"/>
    </source>
</evidence>
<name>A0A2H0A736_9BACT</name>
<dbReference type="GO" id="GO:0004519">
    <property type="term" value="F:endonuclease activity"/>
    <property type="evidence" value="ECO:0007669"/>
    <property type="project" value="UniProtKB-KW"/>
</dbReference>
<dbReference type="GO" id="GO:0016787">
    <property type="term" value="F:hydrolase activity"/>
    <property type="evidence" value="ECO:0007669"/>
    <property type="project" value="UniProtKB-KW"/>
</dbReference>
<sequence>MSSQCPSTKARLVLSALLRIGWMINRQSGTSHKVLSHSGWQDFTFAFHDQEEIGPRMLSRIAKRTGLIPSDL</sequence>
<accession>A0A2H0A736</accession>
<keyword evidence="3" id="KW-0540">Nuclease</keyword>
<dbReference type="Gene3D" id="3.30.920.30">
    <property type="entry name" value="Hypothetical protein"/>
    <property type="match status" value="1"/>
</dbReference>
<dbReference type="Pfam" id="PF07927">
    <property type="entry name" value="HicA_toxin"/>
    <property type="match status" value="1"/>
</dbReference>
<dbReference type="Proteomes" id="UP000231067">
    <property type="component" value="Unassembled WGS sequence"/>
</dbReference>
<keyword evidence="2" id="KW-1277">Toxin-antitoxin system</keyword>
<dbReference type="AlphaFoldDB" id="A0A2H0A736"/>
<comment type="caution">
    <text evidence="8">The sequence shown here is derived from an EMBL/GenBank/DDBJ whole genome shotgun (WGS) entry which is preliminary data.</text>
</comment>